<dbReference type="InterPro" id="IPR018170">
    <property type="entry name" value="Aldo/ket_reductase_CS"/>
</dbReference>
<dbReference type="PANTHER" id="PTHR43827">
    <property type="entry name" value="2,5-DIKETO-D-GLUCONIC ACID REDUCTASE"/>
    <property type="match status" value="1"/>
</dbReference>
<reference evidence="5 6" key="1">
    <citation type="submission" date="2020-07" db="EMBL/GenBank/DDBJ databases">
        <title>Gai3-2, isolated from salt lake.</title>
        <authorList>
            <person name="Cui H."/>
            <person name="Shi X."/>
        </authorList>
    </citation>
    <scope>NUCLEOTIDE SEQUENCE [LARGE SCALE GENOMIC DNA]</scope>
    <source>
        <strain evidence="5 6">Gai3-2</strain>
    </source>
</reference>
<evidence type="ECO:0000313" key="6">
    <source>
        <dbReference type="Proteomes" id="UP000509750"/>
    </source>
</evidence>
<dbReference type="PROSITE" id="PS00798">
    <property type="entry name" value="ALDOKETO_REDUCTASE_1"/>
    <property type="match status" value="1"/>
</dbReference>
<proteinExistence type="inferred from homology"/>
<keyword evidence="3" id="KW-0560">Oxidoreductase</keyword>
<evidence type="ECO:0000256" key="1">
    <source>
        <dbReference type="ARBA" id="ARBA00007905"/>
    </source>
</evidence>
<dbReference type="KEGG" id="halg:HUG10_03330"/>
<accession>A0A7D5GW55</accession>
<feature type="domain" description="NADP-dependent oxidoreductase" evidence="4">
    <location>
        <begin position="14"/>
        <end position="274"/>
    </location>
</feature>
<dbReference type="InterPro" id="IPR036812">
    <property type="entry name" value="NAD(P)_OxRdtase_dom_sf"/>
</dbReference>
<dbReference type="Pfam" id="PF00248">
    <property type="entry name" value="Aldo_ket_red"/>
    <property type="match status" value="1"/>
</dbReference>
<dbReference type="Proteomes" id="UP000509750">
    <property type="component" value="Chromosome"/>
</dbReference>
<evidence type="ECO:0000256" key="3">
    <source>
        <dbReference type="ARBA" id="ARBA00023002"/>
    </source>
</evidence>
<organism evidence="5 6">
    <name type="scientific">Halorarum halophilum</name>
    <dbReference type="NCBI Taxonomy" id="2743090"/>
    <lineage>
        <taxon>Archaea</taxon>
        <taxon>Methanobacteriati</taxon>
        <taxon>Methanobacteriota</taxon>
        <taxon>Stenosarchaea group</taxon>
        <taxon>Halobacteria</taxon>
        <taxon>Halobacteriales</taxon>
        <taxon>Haloferacaceae</taxon>
        <taxon>Halorarum</taxon>
    </lineage>
</organism>
<protein>
    <submittedName>
        <fullName evidence="5">Aldo/keto reductase</fullName>
    </submittedName>
</protein>
<keyword evidence="2" id="KW-0521">NADP</keyword>
<name>A0A7D5GW55_9EURY</name>
<keyword evidence="6" id="KW-1185">Reference proteome</keyword>
<dbReference type="Gene3D" id="3.20.20.100">
    <property type="entry name" value="NADP-dependent oxidoreductase domain"/>
    <property type="match status" value="1"/>
</dbReference>
<dbReference type="PANTHER" id="PTHR43827:SF3">
    <property type="entry name" value="NADP-DEPENDENT OXIDOREDUCTASE DOMAIN-CONTAINING PROTEIN"/>
    <property type="match status" value="1"/>
</dbReference>
<dbReference type="EMBL" id="CP058529">
    <property type="protein sequence ID" value="QLG26629.1"/>
    <property type="molecule type" value="Genomic_DNA"/>
</dbReference>
<dbReference type="SUPFAM" id="SSF51430">
    <property type="entry name" value="NAD(P)-linked oxidoreductase"/>
    <property type="match status" value="1"/>
</dbReference>
<evidence type="ECO:0000259" key="4">
    <source>
        <dbReference type="Pfam" id="PF00248"/>
    </source>
</evidence>
<comment type="similarity">
    <text evidence="1">Belongs to the aldo/keto reductase family.</text>
</comment>
<dbReference type="OrthoDB" id="275427at2157"/>
<dbReference type="PRINTS" id="PR00069">
    <property type="entry name" value="ALDKETRDTASE"/>
</dbReference>
<dbReference type="AlphaFoldDB" id="A0A7D5GW55"/>
<dbReference type="GO" id="GO:0016616">
    <property type="term" value="F:oxidoreductase activity, acting on the CH-OH group of donors, NAD or NADP as acceptor"/>
    <property type="evidence" value="ECO:0007669"/>
    <property type="project" value="UniProtKB-ARBA"/>
</dbReference>
<dbReference type="PIRSF" id="PIRSF000097">
    <property type="entry name" value="AKR"/>
    <property type="match status" value="1"/>
</dbReference>
<evidence type="ECO:0000313" key="5">
    <source>
        <dbReference type="EMBL" id="QLG26629.1"/>
    </source>
</evidence>
<dbReference type="InterPro" id="IPR020471">
    <property type="entry name" value="AKR"/>
</dbReference>
<dbReference type="InterPro" id="IPR023210">
    <property type="entry name" value="NADP_OxRdtase_dom"/>
</dbReference>
<sequence>MEHVTVQDVDVPAVGMGTWRLEGRECRRAVADALDLGYRHLDTAQAYDNEADVGAAIADAEVPREELFVATKLDGDHRAYEDVIAGVEASLDRLGLDWVDLLYVHWPNDSLPVLDEFLPDWLALPGPLAPDAAAVPIGETLDAMATLRREGLIDHLGVSNFGPERLAAARERSGAPILADQVQYHPYWDQSDLLDYCLREDVLLTAYSPLGQGGVLDDERLRRIGERYDKSPAQVAIRWLVQQAGVCTIPKATSRDHLAANLDVFDFELTDAELLAVHQPSKLRTVGSILRGQGPF</sequence>
<dbReference type="GeneID" id="56027833"/>
<evidence type="ECO:0000256" key="2">
    <source>
        <dbReference type="ARBA" id="ARBA00022857"/>
    </source>
</evidence>
<dbReference type="RefSeq" id="WP_179168204.1">
    <property type="nucleotide sequence ID" value="NZ_CP058529.1"/>
</dbReference>
<gene>
    <name evidence="5" type="ORF">HUG10_03330</name>
</gene>